<dbReference type="InterPro" id="IPR006162">
    <property type="entry name" value="Ppantetheine_attach_site"/>
</dbReference>
<dbReference type="InterPro" id="IPR009081">
    <property type="entry name" value="PP-bd_ACP"/>
</dbReference>
<evidence type="ECO:0000256" key="2">
    <source>
        <dbReference type="ARBA" id="ARBA00022553"/>
    </source>
</evidence>
<dbReference type="OrthoDB" id="6637748at2"/>
<dbReference type="EMBL" id="FMZZ01000004">
    <property type="protein sequence ID" value="SDC79272.1"/>
    <property type="molecule type" value="Genomic_DNA"/>
</dbReference>
<reference evidence="5" key="1">
    <citation type="submission" date="2016-10" db="EMBL/GenBank/DDBJ databases">
        <authorList>
            <person name="Varghese N."/>
            <person name="Submissions S."/>
        </authorList>
    </citation>
    <scope>NUCLEOTIDE SEQUENCE [LARGE SCALE GENOMIC DNA]</scope>
    <source>
        <strain evidence="5">IBRC-M 10403</strain>
    </source>
</reference>
<organism evidence="4 5">
    <name type="scientific">Actinokineospora iranica</name>
    <dbReference type="NCBI Taxonomy" id="1271860"/>
    <lineage>
        <taxon>Bacteria</taxon>
        <taxon>Bacillati</taxon>
        <taxon>Actinomycetota</taxon>
        <taxon>Actinomycetes</taxon>
        <taxon>Pseudonocardiales</taxon>
        <taxon>Pseudonocardiaceae</taxon>
        <taxon>Actinokineospora</taxon>
    </lineage>
</organism>
<dbReference type="Pfam" id="PF00550">
    <property type="entry name" value="PP-binding"/>
    <property type="match status" value="1"/>
</dbReference>
<evidence type="ECO:0000313" key="5">
    <source>
        <dbReference type="Proteomes" id="UP000199501"/>
    </source>
</evidence>
<gene>
    <name evidence="4" type="ORF">SAMN05216174_104292</name>
</gene>
<dbReference type="AlphaFoldDB" id="A0A1G6PG98"/>
<evidence type="ECO:0000259" key="3">
    <source>
        <dbReference type="PROSITE" id="PS50075"/>
    </source>
</evidence>
<feature type="domain" description="Carrier" evidence="3">
    <location>
        <begin position="1"/>
        <end position="72"/>
    </location>
</feature>
<protein>
    <submittedName>
        <fullName evidence="4">Enterobactin synthetase component F</fullName>
    </submittedName>
</protein>
<evidence type="ECO:0000256" key="1">
    <source>
        <dbReference type="ARBA" id="ARBA00022450"/>
    </source>
</evidence>
<dbReference type="SUPFAM" id="SSF47336">
    <property type="entry name" value="ACP-like"/>
    <property type="match status" value="1"/>
</dbReference>
<dbReference type="InterPro" id="IPR036736">
    <property type="entry name" value="ACP-like_sf"/>
</dbReference>
<dbReference type="RefSeq" id="WP_091449940.1">
    <property type="nucleotide sequence ID" value="NZ_FMZZ01000004.1"/>
</dbReference>
<evidence type="ECO:0000313" key="4">
    <source>
        <dbReference type="EMBL" id="SDC79272.1"/>
    </source>
</evidence>
<dbReference type="PROSITE" id="PS00012">
    <property type="entry name" value="PHOSPHOPANTETHEINE"/>
    <property type="match status" value="1"/>
</dbReference>
<accession>A0A1G6PG98</accession>
<proteinExistence type="predicted"/>
<keyword evidence="5" id="KW-1185">Reference proteome</keyword>
<dbReference type="Proteomes" id="UP000199501">
    <property type="component" value="Unassembled WGS sequence"/>
</dbReference>
<sequence length="73" mass="7854">MSVAEIAAIFRRVLENPDVHEGSDFFDLGGDSLLATRVLSAIARDSGAELTFDDFAEASTPRALADKLSMVPR</sequence>
<dbReference type="Gene3D" id="1.10.1200.10">
    <property type="entry name" value="ACP-like"/>
    <property type="match status" value="1"/>
</dbReference>
<dbReference type="PROSITE" id="PS50075">
    <property type="entry name" value="CARRIER"/>
    <property type="match status" value="1"/>
</dbReference>
<dbReference type="STRING" id="1271860.SAMN05216174_104292"/>
<keyword evidence="1" id="KW-0596">Phosphopantetheine</keyword>
<name>A0A1G6PG98_9PSEU</name>
<keyword evidence="2" id="KW-0597">Phosphoprotein</keyword>